<keyword evidence="6" id="KW-0238">DNA-binding</keyword>
<feature type="region of interest" description="Disordered" evidence="11">
    <location>
        <begin position="852"/>
        <end position="907"/>
    </location>
</feature>
<dbReference type="Pfam" id="PF19627">
    <property type="entry name" value="ADNP_N"/>
    <property type="match status" value="1"/>
</dbReference>
<sequence>MFQIPVQNLDNIRKARKKVKGILVDLGLDSCRELLKNLKSFDPGEKVFCNTSWSDVSPWESVGKRKRYRTKPYCCSLCKFSSKFLTSFKNHLHRYHEDEMDQELVVPCPKCVFASDPKIVAKHIRMFHSPNKKVQNYTVNILDGMKEFRSKVINFTCLKCQFTDTLYYNMKKHVLMNHFQSLIKTYFGQKPDKGDENSVEYYCKKCNASANSQDCLMYHVLTSEMHRDLENKLRSLISKHVKKPGLAKLTNIAPRLSQDGAGAAAAAAVPITAAVPVTAAVPITAPPCLQLAFPQNSPNPSVVQPSAVQNPVRSLTVPSASSSLPQPAPAPVVTLPHVTLVSGKLPVVQSTVSVQPSPPQPVLVSHSLPLAQPVGGPAAPSVLPLSQPAGPGVFPLSQPLPVPQPSSPGNPPGALPAGQPVASAVLSVSRPVGPRVVPVAQSPVPGVLQLNQPLASGVVPVRQPVRPGFLQLNQPVAPAVIPVNQPLQPAVSQNTTFLMAGSVLRQLIPMDKQVNGLPTYTLAPVSVTLPVSAGGGMATVTPPQVPIQLVQSGPVAQLSQAPASAPSPPVVLASQSLSLQASSQSPEKSQAVRQAKQWKTCPVCNELFPSNVYEVHMEVAHRRGEAGAEESPDKLAACAPFLRWMTEKTVRCFSCKCFLSEEELMRHVLMHGLACLFCTVTFHDLKSLAEHNKTTHNGKKQLHADYCNRGFQLGNDAQGDLVFPHFDFSTALPSKDVGDREVHLAVLAGLNSRTLVPVYIRVKPQAAEAEGRCKRNVLTCPFCFGTFASKDAYEAHLKERHHITPTVHTILKSPAFKCIHCCGVYTGNMTLTAIAVHLLRCRSAPKSSNCSLKMQLERGDRKEPPPLNGERHDAPALKRKQQEPCSAAEDQRGKEQQRPVGSGAGAAVPVAESHAGAVPCKRQKVNARAEARKVPSGEELRLLALDPKLYDQSSSQGRNQFLTDYFHKKPYPSKKEVELLSSLLYVLKVDVAAFFGRRRSSCLKAINNHKPSVLLGFSMSELKKVKHSLSVRGEP</sequence>
<keyword evidence="4" id="KW-0862">Zinc</keyword>
<keyword evidence="2" id="KW-0677">Repeat</keyword>
<evidence type="ECO:0000256" key="5">
    <source>
        <dbReference type="ARBA" id="ARBA00023015"/>
    </source>
</evidence>
<protein>
    <submittedName>
        <fullName evidence="13">ADNP2 protein</fullName>
    </submittedName>
</protein>
<evidence type="ECO:0000259" key="12">
    <source>
        <dbReference type="PROSITE" id="PS50157"/>
    </source>
</evidence>
<dbReference type="PROSITE" id="PS00028">
    <property type="entry name" value="ZINC_FINGER_C2H2_1"/>
    <property type="match status" value="1"/>
</dbReference>
<feature type="compositionally biased region" description="Pro residues" evidence="11">
    <location>
        <begin position="398"/>
        <end position="414"/>
    </location>
</feature>
<evidence type="ECO:0000256" key="7">
    <source>
        <dbReference type="ARBA" id="ARBA00023155"/>
    </source>
</evidence>
<proteinExistence type="predicted"/>
<keyword evidence="9" id="KW-0539">Nucleus</keyword>
<dbReference type="InterPro" id="IPR001356">
    <property type="entry name" value="HD"/>
</dbReference>
<dbReference type="Proteomes" id="UP000654395">
    <property type="component" value="Unassembled WGS sequence"/>
</dbReference>
<evidence type="ECO:0000256" key="1">
    <source>
        <dbReference type="ARBA" id="ARBA00022723"/>
    </source>
</evidence>
<keyword evidence="3 10" id="KW-0863">Zinc-finger</keyword>
<evidence type="ECO:0000256" key="3">
    <source>
        <dbReference type="ARBA" id="ARBA00022771"/>
    </source>
</evidence>
<dbReference type="GO" id="GO:0003677">
    <property type="term" value="F:DNA binding"/>
    <property type="evidence" value="ECO:0007669"/>
    <property type="project" value="UniProtKB-KW"/>
</dbReference>
<feature type="non-terminal residue" evidence="13">
    <location>
        <position position="1"/>
    </location>
</feature>
<dbReference type="SMART" id="SM00355">
    <property type="entry name" value="ZnF_C2H2"/>
    <property type="match status" value="8"/>
</dbReference>
<dbReference type="PROSITE" id="PS50157">
    <property type="entry name" value="ZINC_FINGER_C2H2_2"/>
    <property type="match status" value="1"/>
</dbReference>
<evidence type="ECO:0000256" key="4">
    <source>
        <dbReference type="ARBA" id="ARBA00022833"/>
    </source>
</evidence>
<comment type="caution">
    <text evidence="13">The sequence shown here is derived from an EMBL/GenBank/DDBJ whole genome shotgun (WGS) entry which is preliminary data.</text>
</comment>
<evidence type="ECO:0000256" key="9">
    <source>
        <dbReference type="ARBA" id="ARBA00023242"/>
    </source>
</evidence>
<dbReference type="Gene3D" id="3.30.160.60">
    <property type="entry name" value="Classic Zinc Finger"/>
    <property type="match status" value="1"/>
</dbReference>
<dbReference type="GO" id="GO:0005634">
    <property type="term" value="C:nucleus"/>
    <property type="evidence" value="ECO:0007669"/>
    <property type="project" value="TreeGrafter"/>
</dbReference>
<dbReference type="GO" id="GO:0008270">
    <property type="term" value="F:zinc ion binding"/>
    <property type="evidence" value="ECO:0007669"/>
    <property type="project" value="UniProtKB-KW"/>
</dbReference>
<dbReference type="GO" id="GO:0010468">
    <property type="term" value="P:regulation of gene expression"/>
    <property type="evidence" value="ECO:0007669"/>
    <property type="project" value="TreeGrafter"/>
</dbReference>
<keyword evidence="8" id="KW-0804">Transcription</keyword>
<evidence type="ECO:0000256" key="8">
    <source>
        <dbReference type="ARBA" id="ARBA00023163"/>
    </source>
</evidence>
<feature type="region of interest" description="Disordered" evidence="11">
    <location>
        <begin position="394"/>
        <end position="418"/>
    </location>
</feature>
<accession>A0A852KZJ6</accession>
<evidence type="ECO:0000313" key="14">
    <source>
        <dbReference type="Proteomes" id="UP000654395"/>
    </source>
</evidence>
<keyword evidence="7" id="KW-0371">Homeobox</keyword>
<keyword evidence="1" id="KW-0479">Metal-binding</keyword>
<reference evidence="13" key="1">
    <citation type="submission" date="2020-02" db="EMBL/GenBank/DDBJ databases">
        <title>Bird 10,000 Genomes (B10K) Project - Family phase.</title>
        <authorList>
            <person name="Zhang G."/>
        </authorList>
    </citation>
    <scope>NUCLEOTIDE SEQUENCE</scope>
    <source>
        <strain evidence="13">B10K-DU-030-59</strain>
    </source>
</reference>
<evidence type="ECO:0000256" key="2">
    <source>
        <dbReference type="ARBA" id="ARBA00022737"/>
    </source>
</evidence>
<dbReference type="InterPro" id="IPR038861">
    <property type="entry name" value="ADNP/ADNP2"/>
</dbReference>
<feature type="non-terminal residue" evidence="13">
    <location>
        <position position="1035"/>
    </location>
</feature>
<evidence type="ECO:0000256" key="10">
    <source>
        <dbReference type="PROSITE-ProRule" id="PRU00042"/>
    </source>
</evidence>
<feature type="domain" description="C2H2-type" evidence="12">
    <location>
        <begin position="673"/>
        <end position="701"/>
    </location>
</feature>
<evidence type="ECO:0000256" key="11">
    <source>
        <dbReference type="SAM" id="MobiDB-lite"/>
    </source>
</evidence>
<keyword evidence="14" id="KW-1185">Reference proteome</keyword>
<dbReference type="InterPro" id="IPR045762">
    <property type="entry name" value="ADNP_Znf"/>
</dbReference>
<keyword evidence="5" id="KW-0805">Transcription regulation</keyword>
<dbReference type="OrthoDB" id="10053955at2759"/>
<dbReference type="CDD" id="cd00086">
    <property type="entry name" value="homeodomain"/>
    <property type="match status" value="1"/>
</dbReference>
<dbReference type="InterPro" id="IPR013087">
    <property type="entry name" value="Znf_C2H2_type"/>
</dbReference>
<evidence type="ECO:0000313" key="13">
    <source>
        <dbReference type="EMBL" id="NXX81745.1"/>
    </source>
</evidence>
<dbReference type="PANTHER" id="PTHR15740:SF2">
    <property type="entry name" value="ACTIVITY-DEPENDENT NEUROPROTECTOR HOMEOBOX PROTEIN 2"/>
    <property type="match status" value="1"/>
</dbReference>
<dbReference type="AlphaFoldDB" id="A0A852KZJ6"/>
<dbReference type="SMART" id="SM00389">
    <property type="entry name" value="HOX"/>
    <property type="match status" value="1"/>
</dbReference>
<dbReference type="PANTHER" id="PTHR15740">
    <property type="entry name" value="NEUROPROTECTIVE PEPTIDE-CONTAINING PROTEIN"/>
    <property type="match status" value="1"/>
</dbReference>
<feature type="compositionally biased region" description="Basic and acidic residues" evidence="11">
    <location>
        <begin position="855"/>
        <end position="882"/>
    </location>
</feature>
<evidence type="ECO:0000256" key="6">
    <source>
        <dbReference type="ARBA" id="ARBA00023125"/>
    </source>
</evidence>
<dbReference type="EMBL" id="WBNH01007575">
    <property type="protein sequence ID" value="NXX81745.1"/>
    <property type="molecule type" value="Genomic_DNA"/>
</dbReference>
<gene>
    <name evidence="13" type="primary">Adnp2</name>
    <name evidence="13" type="ORF">UROIND_R08557</name>
</gene>
<organism evidence="13 14">
    <name type="scientific">Urocolius indicus</name>
    <name type="common">Red-faced mousebird</name>
    <name type="synonym">Colius indicus</name>
    <dbReference type="NCBI Taxonomy" id="458196"/>
    <lineage>
        <taxon>Eukaryota</taxon>
        <taxon>Metazoa</taxon>
        <taxon>Chordata</taxon>
        <taxon>Craniata</taxon>
        <taxon>Vertebrata</taxon>
        <taxon>Euteleostomi</taxon>
        <taxon>Archelosauria</taxon>
        <taxon>Archosauria</taxon>
        <taxon>Dinosauria</taxon>
        <taxon>Saurischia</taxon>
        <taxon>Theropoda</taxon>
        <taxon>Coelurosauria</taxon>
        <taxon>Aves</taxon>
        <taxon>Neognathae</taxon>
        <taxon>Neoaves</taxon>
        <taxon>Telluraves</taxon>
        <taxon>Coraciimorphae</taxon>
        <taxon>Coliiformes</taxon>
        <taxon>Coliidae</taxon>
        <taxon>Urocolius</taxon>
    </lineage>
</organism>
<name>A0A852KZJ6_UROIN</name>